<dbReference type="PIRSF" id="PIRSF002162">
    <property type="entry name" value="Ribosomal_L6"/>
    <property type="match status" value="1"/>
</dbReference>
<dbReference type="GO" id="GO:0022625">
    <property type="term" value="C:cytosolic large ribosomal subunit"/>
    <property type="evidence" value="ECO:0007669"/>
    <property type="project" value="UniProtKB-UniRule"/>
</dbReference>
<keyword evidence="5 6" id="KW-0687">Ribonucleoprotein</keyword>
<dbReference type="Gene3D" id="3.90.930.12">
    <property type="entry name" value="Ribosomal protein L6, alpha-beta domain"/>
    <property type="match status" value="2"/>
</dbReference>
<dbReference type="Pfam" id="PF00347">
    <property type="entry name" value="Ribosomal_L6"/>
    <property type="match status" value="2"/>
</dbReference>
<dbReference type="PANTHER" id="PTHR11655">
    <property type="entry name" value="60S/50S RIBOSOMAL PROTEIN L6/L9"/>
    <property type="match status" value="1"/>
</dbReference>
<evidence type="ECO:0000259" key="9">
    <source>
        <dbReference type="Pfam" id="PF00347"/>
    </source>
</evidence>
<evidence type="ECO:0000256" key="6">
    <source>
        <dbReference type="HAMAP-Rule" id="MF_01365"/>
    </source>
</evidence>
<dbReference type="NCBIfam" id="TIGR03654">
    <property type="entry name" value="L6_bact"/>
    <property type="match status" value="1"/>
</dbReference>
<sequence>MSRIGRKPVEIPQGVEVTVEGTTVTVRGPKGTLTRTFHPRMRIEKDGNVLRVLRQGDTKLDKSLHGLTRTLLHNMIEGVTRGFEKALEVNGLGYRVQKRGETLVLNIGFTHPVEIQPPEGISFEVEGQIIRVKGIDKEKVGQVAADIRKLRKVEPYKGTGIKYVGEVVRRKQGKAAAK</sequence>
<comment type="subunit">
    <text evidence="6">Part of the 50S ribosomal subunit.</text>
</comment>
<evidence type="ECO:0000256" key="5">
    <source>
        <dbReference type="ARBA" id="ARBA00023274"/>
    </source>
</evidence>
<feature type="domain" description="Large ribosomal subunit protein uL6 alpha-beta" evidence="9">
    <location>
        <begin position="11"/>
        <end position="82"/>
    </location>
</feature>
<comment type="similarity">
    <text evidence="1 6 7">Belongs to the universal ribosomal protein uL6 family.</text>
</comment>
<proteinExistence type="inferred from homology"/>
<dbReference type="InterPro" id="IPR019906">
    <property type="entry name" value="Ribosomal_uL6_bac-type"/>
</dbReference>
<dbReference type="InterPro" id="IPR020040">
    <property type="entry name" value="Ribosomal_uL6_a/b-dom"/>
</dbReference>
<evidence type="ECO:0000256" key="1">
    <source>
        <dbReference type="ARBA" id="ARBA00009356"/>
    </source>
</evidence>
<evidence type="ECO:0000256" key="2">
    <source>
        <dbReference type="ARBA" id="ARBA00022730"/>
    </source>
</evidence>
<feature type="domain" description="Large ribosomal subunit protein uL6 alpha-beta" evidence="9">
    <location>
        <begin position="91"/>
        <end position="163"/>
    </location>
</feature>
<dbReference type="SUPFAM" id="SSF56053">
    <property type="entry name" value="Ribosomal protein L6"/>
    <property type="match status" value="2"/>
</dbReference>
<dbReference type="PRINTS" id="PR00059">
    <property type="entry name" value="RIBOSOMALL6"/>
</dbReference>
<dbReference type="GO" id="GO:0003735">
    <property type="term" value="F:structural constituent of ribosome"/>
    <property type="evidence" value="ECO:0007669"/>
    <property type="project" value="UniProtKB-UniRule"/>
</dbReference>
<protein>
    <recommendedName>
        <fullName evidence="6">Large ribosomal subunit protein uL6</fullName>
    </recommendedName>
</protein>
<name>A0A7V3YK72_9BACT</name>
<evidence type="ECO:0000256" key="7">
    <source>
        <dbReference type="RuleBase" id="RU003869"/>
    </source>
</evidence>
<evidence type="ECO:0000256" key="8">
    <source>
        <dbReference type="RuleBase" id="RU003870"/>
    </source>
</evidence>
<organism evidence="10">
    <name type="scientific">Candidatus Caldatribacterium californiense</name>
    <dbReference type="NCBI Taxonomy" id="1454726"/>
    <lineage>
        <taxon>Bacteria</taxon>
        <taxon>Pseudomonadati</taxon>
        <taxon>Atribacterota</taxon>
        <taxon>Atribacteria</taxon>
        <taxon>Atribacterales</taxon>
        <taxon>Candidatus Caldatribacteriaceae</taxon>
        <taxon>Candidatus Caldatribacterium</taxon>
    </lineage>
</organism>
<comment type="function">
    <text evidence="6 8">This protein binds to the 23S rRNA, and is important in its secondary structure. It is located near the subunit interface in the base of the L7/L12 stalk, and near the tRNA binding site of the peptidyltransferase center.</text>
</comment>
<keyword evidence="4 6" id="KW-0689">Ribosomal protein</keyword>
<dbReference type="PANTHER" id="PTHR11655:SF14">
    <property type="entry name" value="LARGE RIBOSOMAL SUBUNIT PROTEIN UL6M"/>
    <property type="match status" value="1"/>
</dbReference>
<comment type="caution">
    <text evidence="10">The sequence shown here is derived from an EMBL/GenBank/DDBJ whole genome shotgun (WGS) entry which is preliminary data.</text>
</comment>
<dbReference type="HAMAP" id="MF_01365_B">
    <property type="entry name" value="Ribosomal_uL6_B"/>
    <property type="match status" value="1"/>
</dbReference>
<reference evidence="10" key="1">
    <citation type="journal article" date="2020" name="mSystems">
        <title>Genome- and Community-Level Interaction Insights into Carbon Utilization and Element Cycling Functions of Hydrothermarchaeota in Hydrothermal Sediment.</title>
        <authorList>
            <person name="Zhou Z."/>
            <person name="Liu Y."/>
            <person name="Xu W."/>
            <person name="Pan J."/>
            <person name="Luo Z.H."/>
            <person name="Li M."/>
        </authorList>
    </citation>
    <scope>NUCLEOTIDE SEQUENCE [LARGE SCALE GENOMIC DNA]</scope>
    <source>
        <strain evidence="10">SpSt-716</strain>
    </source>
</reference>
<dbReference type="InterPro" id="IPR000702">
    <property type="entry name" value="Ribosomal_uL6-like"/>
</dbReference>
<dbReference type="FunFam" id="3.90.930.12:FF:000002">
    <property type="entry name" value="50S ribosomal protein L6"/>
    <property type="match status" value="1"/>
</dbReference>
<evidence type="ECO:0000256" key="3">
    <source>
        <dbReference type="ARBA" id="ARBA00022884"/>
    </source>
</evidence>
<keyword evidence="3 6" id="KW-0694">RNA-binding</keyword>
<dbReference type="EMBL" id="DTEN01000028">
    <property type="protein sequence ID" value="HGI74188.1"/>
    <property type="molecule type" value="Genomic_DNA"/>
</dbReference>
<evidence type="ECO:0000313" key="10">
    <source>
        <dbReference type="EMBL" id="HGI74188.1"/>
    </source>
</evidence>
<accession>A0A7V3YK72</accession>
<dbReference type="GO" id="GO:0019843">
    <property type="term" value="F:rRNA binding"/>
    <property type="evidence" value="ECO:0007669"/>
    <property type="project" value="UniProtKB-UniRule"/>
</dbReference>
<evidence type="ECO:0000256" key="4">
    <source>
        <dbReference type="ARBA" id="ARBA00022980"/>
    </source>
</evidence>
<dbReference type="FunFam" id="3.90.930.12:FF:000001">
    <property type="entry name" value="50S ribosomal protein L6"/>
    <property type="match status" value="1"/>
</dbReference>
<dbReference type="AlphaFoldDB" id="A0A7V3YK72"/>
<keyword evidence="2 6" id="KW-0699">rRNA-binding</keyword>
<dbReference type="InterPro" id="IPR036789">
    <property type="entry name" value="Ribosomal_uL6-like_a/b-dom_sf"/>
</dbReference>
<dbReference type="GO" id="GO:0002181">
    <property type="term" value="P:cytoplasmic translation"/>
    <property type="evidence" value="ECO:0007669"/>
    <property type="project" value="TreeGrafter"/>
</dbReference>
<gene>
    <name evidence="6" type="primary">rplF</name>
    <name evidence="10" type="ORF">ENU96_00685</name>
</gene>